<dbReference type="SMART" id="SM01114">
    <property type="entry name" value="CXC"/>
    <property type="match status" value="2"/>
</dbReference>
<dbReference type="PROSITE" id="PS00903">
    <property type="entry name" value="CYT_DCMP_DEAMINASES_1"/>
    <property type="match status" value="1"/>
</dbReference>
<comment type="subcellular location">
    <subcellularLocation>
        <location evidence="3">Mitochondrion inner membrane</location>
        <topology evidence="3">Single-pass membrane protein</topology>
        <orientation evidence="3">Intermembrane side</orientation>
    </subcellularLocation>
    <subcellularLocation>
        <location evidence="2">Nucleus</location>
    </subcellularLocation>
</comment>
<dbReference type="AlphaFoldDB" id="A0A0N4W6C8"/>
<dbReference type="GO" id="GO:0016787">
    <property type="term" value="F:hydrolase activity"/>
    <property type="evidence" value="ECO:0007669"/>
    <property type="project" value="InterPro"/>
</dbReference>
<sequence>MIWIVTAALELMSEPTGDCVPGVERGNGDLIYERVLVDDGDAIFLDGEEYGDMYREEEYIQLEDGRFIQADPHSVVTQPSVSTQPQVLQQVRVAPIAQRVVVDSTPRIQSHHVINQQPYNPRTSQIPRYKNDLTLSSAFADQFSIGTPRQQSYELLEKSSLLNYSHLNTSLSKSYASSPSASSLFQLPSTQTTSKPKKKPLPGQRKPCNCTKSMCLKLYCDCFANGEFCLDCNCKDCHNNLEHDADRSKAIKQSLERNPNAFKPKIGVKSGKVDAERLHQKGCHCKKSGCLKNYCECFEKCGVFTLSFSLIPSTFARSRVAATSSALMNLANAASSLTTGSPSSPLSDNESEAGSSTARPDPRTYPWFYMTDEVIEAATLCLVAQAEESARCTGEASETVVEEMERMMQLSVSDKEFMEMAFRLAEEALENNEVPVGCIFVCHGKEVGRGRNEVNRTKDPTAHAEMVALRRMESNIPNIKEILHDLVLYVTLEPCIMCASGLYELGISKIIYAAANERFGGIKSVGNSSKYNVKGTEIEIIDSVDPDRSVNLLKSFYDRENPFAPIEKRKMSFSRFLRFTLPSTSYVIRNPQLLASPTVRLRVTRTAFQGRDPGRQRDIMYYAVSLGVVAIGVTFAAIPAYRIFCEKTSFGGLTQIAKDFERIANMKRVEDRLIRVQFNSDTPSSMQWEFKPQQHEMYVHPGETALAFYTAKNPTDRPIVGISSYNLTPFQAAYYFNKIQCFCFEEQILNPGEQVDLPVFFYIDPDYANDPALEYLDNILLSYTFFEAKSGLQLPSPFDPNNRPNHEQSGASQSKKTPLGLQNKRAKGSPNHIDSAKGPTGDSNVSIPDSVKIPKFITEFYQFAASLRPEEPRCE</sequence>
<dbReference type="Pfam" id="PF04442">
    <property type="entry name" value="CtaG_Cox11"/>
    <property type="match status" value="1"/>
</dbReference>
<dbReference type="PROSITE" id="PS51634">
    <property type="entry name" value="CRC"/>
    <property type="match status" value="1"/>
</dbReference>
<keyword evidence="6" id="KW-0479">Metal-binding</keyword>
<evidence type="ECO:0000256" key="3">
    <source>
        <dbReference type="ARBA" id="ARBA00004243"/>
    </source>
</evidence>
<evidence type="ECO:0000313" key="19">
    <source>
        <dbReference type="WBParaSite" id="HPLM_0000559401-mRNA-1"/>
    </source>
</evidence>
<dbReference type="InterPro" id="IPR007533">
    <property type="entry name" value="Cyt_c_oxidase_assmbl_CtaG"/>
</dbReference>
<feature type="compositionally biased region" description="Low complexity" evidence="13">
    <location>
        <begin position="337"/>
        <end position="347"/>
    </location>
</feature>
<dbReference type="PANTHER" id="PTHR21320:SF3">
    <property type="entry name" value="CYTOCHROME C OXIDASE ASSEMBLY PROTEIN COX11, MITOCHONDRIAL-RELATED"/>
    <property type="match status" value="1"/>
</dbReference>
<evidence type="ECO:0000256" key="8">
    <source>
        <dbReference type="ARBA" id="ARBA00022989"/>
    </source>
</evidence>
<dbReference type="SUPFAM" id="SSF110111">
    <property type="entry name" value="Ctag/Cox11"/>
    <property type="match status" value="1"/>
</dbReference>
<name>A0A0N4W6C8_HAEPC</name>
<dbReference type="GO" id="GO:0005743">
    <property type="term" value="C:mitochondrial inner membrane"/>
    <property type="evidence" value="ECO:0007669"/>
    <property type="project" value="UniProtKB-SubCell"/>
</dbReference>
<dbReference type="SUPFAM" id="SSF53927">
    <property type="entry name" value="Cytidine deaminase-like"/>
    <property type="match status" value="1"/>
</dbReference>
<dbReference type="InterPro" id="IPR002125">
    <property type="entry name" value="CMP_dCMP_dom"/>
</dbReference>
<protein>
    <recommendedName>
        <fullName evidence="12">Cytochrome c oxidase assembly protein COX11, mitochondrial</fullName>
    </recommendedName>
</protein>
<dbReference type="GO" id="GO:0005634">
    <property type="term" value="C:nucleus"/>
    <property type="evidence" value="ECO:0007669"/>
    <property type="project" value="UniProtKB-SubCell"/>
</dbReference>
<keyword evidence="5 14" id="KW-0812">Transmembrane</keyword>
<gene>
    <name evidence="17" type="ORF">HPLM_LOCUS5586</name>
</gene>
<evidence type="ECO:0000256" key="14">
    <source>
        <dbReference type="SAM" id="Phobius"/>
    </source>
</evidence>
<keyword evidence="9 14" id="KW-0472">Membrane</keyword>
<evidence type="ECO:0000256" key="4">
    <source>
        <dbReference type="ARBA" id="ARBA00007267"/>
    </source>
</evidence>
<evidence type="ECO:0000256" key="2">
    <source>
        <dbReference type="ARBA" id="ARBA00004123"/>
    </source>
</evidence>
<feature type="compositionally biased region" description="Polar residues" evidence="13">
    <location>
        <begin position="807"/>
        <end position="816"/>
    </location>
</feature>
<dbReference type="STRING" id="6290.A0A0N4W6C8"/>
<dbReference type="OMA" id="RRMESNI"/>
<dbReference type="Pfam" id="PF00383">
    <property type="entry name" value="dCMP_cyt_deam_1"/>
    <property type="match status" value="1"/>
</dbReference>
<evidence type="ECO:0000259" key="15">
    <source>
        <dbReference type="PROSITE" id="PS51634"/>
    </source>
</evidence>
<evidence type="ECO:0000259" key="16">
    <source>
        <dbReference type="PROSITE" id="PS51747"/>
    </source>
</evidence>
<evidence type="ECO:0000256" key="11">
    <source>
        <dbReference type="ARBA" id="ARBA00063165"/>
    </source>
</evidence>
<dbReference type="InterPro" id="IPR023471">
    <property type="entry name" value="CtaG/Cox11_dom_sf"/>
</dbReference>
<comment type="function">
    <text evidence="1">Exerts its effect at some terminal stage of cytochrome c oxidase synthesis, probably by being involved in the insertion of the copper B into subunit I.</text>
</comment>
<dbReference type="OrthoDB" id="1704689at2759"/>
<dbReference type="PANTHER" id="PTHR21320">
    <property type="entry name" value="CYTOCHROME C OXIDASE ASSEMBLY PROTEIN COX11-RELATED"/>
    <property type="match status" value="1"/>
</dbReference>
<keyword evidence="18" id="KW-1185">Reference proteome</keyword>
<evidence type="ECO:0000256" key="12">
    <source>
        <dbReference type="ARBA" id="ARBA00068998"/>
    </source>
</evidence>
<feature type="domain" description="CRC" evidence="15">
    <location>
        <begin position="204"/>
        <end position="321"/>
    </location>
</feature>
<organism evidence="19">
    <name type="scientific">Haemonchus placei</name>
    <name type="common">Barber's pole worm</name>
    <dbReference type="NCBI Taxonomy" id="6290"/>
    <lineage>
        <taxon>Eukaryota</taxon>
        <taxon>Metazoa</taxon>
        <taxon>Ecdysozoa</taxon>
        <taxon>Nematoda</taxon>
        <taxon>Chromadorea</taxon>
        <taxon>Rhabditida</taxon>
        <taxon>Rhabditina</taxon>
        <taxon>Rhabditomorpha</taxon>
        <taxon>Strongyloidea</taxon>
        <taxon>Trichostrongylidae</taxon>
        <taxon>Haemonchus</taxon>
    </lineage>
</organism>
<dbReference type="EMBL" id="UZAF01016362">
    <property type="protein sequence ID" value="VDO26477.1"/>
    <property type="molecule type" value="Genomic_DNA"/>
</dbReference>
<keyword evidence="10" id="KW-0539">Nucleus</keyword>
<feature type="region of interest" description="Disordered" evidence="13">
    <location>
        <begin position="179"/>
        <end position="205"/>
    </location>
</feature>
<dbReference type="GO" id="GO:0005507">
    <property type="term" value="F:copper ion binding"/>
    <property type="evidence" value="ECO:0007669"/>
    <property type="project" value="InterPro"/>
</dbReference>
<keyword evidence="7" id="KW-0862">Zinc</keyword>
<proteinExistence type="inferred from homology"/>
<dbReference type="InterPro" id="IPR033467">
    <property type="entry name" value="Tesmin/TSO1-like_CXC"/>
</dbReference>
<evidence type="ECO:0000256" key="6">
    <source>
        <dbReference type="ARBA" id="ARBA00022723"/>
    </source>
</evidence>
<reference evidence="19" key="1">
    <citation type="submission" date="2017-02" db="UniProtKB">
        <authorList>
            <consortium name="WormBaseParasite"/>
        </authorList>
    </citation>
    <scope>IDENTIFICATION</scope>
</reference>
<feature type="region of interest" description="Disordered" evidence="13">
    <location>
        <begin position="796"/>
        <end position="848"/>
    </location>
</feature>
<evidence type="ECO:0000256" key="5">
    <source>
        <dbReference type="ARBA" id="ARBA00022692"/>
    </source>
</evidence>
<dbReference type="PROSITE" id="PS51747">
    <property type="entry name" value="CYT_DCMP_DEAMINASES_2"/>
    <property type="match status" value="1"/>
</dbReference>
<dbReference type="WBParaSite" id="HPLM_0000559401-mRNA-1">
    <property type="protein sequence ID" value="HPLM_0000559401-mRNA-1"/>
    <property type="gene ID" value="HPLM_0000559401"/>
</dbReference>
<reference evidence="17 18" key="2">
    <citation type="submission" date="2018-11" db="EMBL/GenBank/DDBJ databases">
        <authorList>
            <consortium name="Pathogen Informatics"/>
        </authorList>
    </citation>
    <scope>NUCLEOTIDE SEQUENCE [LARGE SCALE GENOMIC DNA]</scope>
    <source>
        <strain evidence="17 18">MHpl1</strain>
    </source>
</reference>
<evidence type="ECO:0000256" key="1">
    <source>
        <dbReference type="ARBA" id="ARBA00004007"/>
    </source>
</evidence>
<dbReference type="Pfam" id="PF03638">
    <property type="entry name" value="TCR"/>
    <property type="match status" value="2"/>
</dbReference>
<feature type="compositionally biased region" description="Low complexity" evidence="13">
    <location>
        <begin position="179"/>
        <end position="194"/>
    </location>
</feature>
<dbReference type="Gene3D" id="2.60.370.10">
    <property type="entry name" value="Ctag/Cox11"/>
    <property type="match status" value="1"/>
</dbReference>
<dbReference type="FunFam" id="2.60.370.10:FF:000001">
    <property type="entry name" value="COX11 cytochrome c oxidase assembly homolog"/>
    <property type="match status" value="1"/>
</dbReference>
<dbReference type="NCBIfam" id="NF003465">
    <property type="entry name" value="PRK05089.1"/>
    <property type="match status" value="1"/>
</dbReference>
<comment type="subunit">
    <text evidence="11">Interacts with CNNM4/ACDP4. Interacts with RANBP2.</text>
</comment>
<evidence type="ECO:0000256" key="13">
    <source>
        <dbReference type="SAM" id="MobiDB-lite"/>
    </source>
</evidence>
<evidence type="ECO:0000313" key="18">
    <source>
        <dbReference type="Proteomes" id="UP000268014"/>
    </source>
</evidence>
<dbReference type="GO" id="GO:0008270">
    <property type="term" value="F:zinc ion binding"/>
    <property type="evidence" value="ECO:0007669"/>
    <property type="project" value="InterPro"/>
</dbReference>
<evidence type="ECO:0000256" key="10">
    <source>
        <dbReference type="ARBA" id="ARBA00023242"/>
    </source>
</evidence>
<dbReference type="InterPro" id="IPR016193">
    <property type="entry name" value="Cytidine_deaminase-like"/>
</dbReference>
<accession>A0A0N4W6C8</accession>
<feature type="domain" description="CMP/dCMP-type deaminase" evidence="16">
    <location>
        <begin position="412"/>
        <end position="524"/>
    </location>
</feature>
<feature type="region of interest" description="Disordered" evidence="13">
    <location>
        <begin position="337"/>
        <end position="359"/>
    </location>
</feature>
<evidence type="ECO:0000313" key="17">
    <source>
        <dbReference type="EMBL" id="VDO26477.1"/>
    </source>
</evidence>
<evidence type="ECO:0000256" key="9">
    <source>
        <dbReference type="ARBA" id="ARBA00023136"/>
    </source>
</evidence>
<dbReference type="InterPro" id="IPR005172">
    <property type="entry name" value="CRC"/>
</dbReference>
<dbReference type="Proteomes" id="UP000268014">
    <property type="component" value="Unassembled WGS sequence"/>
</dbReference>
<dbReference type="InterPro" id="IPR016192">
    <property type="entry name" value="APOBEC/CMP_deaminase_Zn-bd"/>
</dbReference>
<feature type="transmembrane region" description="Helical" evidence="14">
    <location>
        <begin position="619"/>
        <end position="641"/>
    </location>
</feature>
<dbReference type="Gene3D" id="3.40.140.10">
    <property type="entry name" value="Cytidine Deaminase, domain 2"/>
    <property type="match status" value="1"/>
</dbReference>
<dbReference type="CDD" id="cd01285">
    <property type="entry name" value="nucleoside_deaminase"/>
    <property type="match status" value="1"/>
</dbReference>
<dbReference type="HAMAP" id="MF_00155">
    <property type="entry name" value="CtaG"/>
    <property type="match status" value="1"/>
</dbReference>
<evidence type="ECO:0000256" key="7">
    <source>
        <dbReference type="ARBA" id="ARBA00022833"/>
    </source>
</evidence>
<keyword evidence="8 14" id="KW-1133">Transmembrane helix</keyword>
<comment type="similarity">
    <text evidence="4">Belongs to the lin-54 family.</text>
</comment>